<accession>A0A0S4J1A7</accession>
<dbReference type="Pfam" id="PF05199">
    <property type="entry name" value="GMC_oxred_C"/>
    <property type="match status" value="1"/>
</dbReference>
<evidence type="ECO:0000313" key="3">
    <source>
        <dbReference type="Proteomes" id="UP000051952"/>
    </source>
</evidence>
<proteinExistence type="predicted"/>
<reference evidence="3" key="1">
    <citation type="submission" date="2015-09" db="EMBL/GenBank/DDBJ databases">
        <authorList>
            <consortium name="Pathogen Informatics"/>
        </authorList>
    </citation>
    <scope>NUCLEOTIDE SEQUENCE [LARGE SCALE GENOMIC DNA]</scope>
    <source>
        <strain evidence="3">Lake Konstanz</strain>
    </source>
</reference>
<dbReference type="EMBL" id="CYKH01001034">
    <property type="protein sequence ID" value="CUG79282.1"/>
    <property type="molecule type" value="Genomic_DNA"/>
</dbReference>
<dbReference type="Proteomes" id="UP000051952">
    <property type="component" value="Unassembled WGS sequence"/>
</dbReference>
<dbReference type="Gene3D" id="3.30.410.10">
    <property type="entry name" value="Cholesterol Oxidase, domain 2"/>
    <property type="match status" value="1"/>
</dbReference>
<feature type="domain" description="Glucose-methanol-choline oxidoreductase C-terminal" evidence="1">
    <location>
        <begin position="158"/>
        <end position="218"/>
    </location>
</feature>
<protein>
    <submittedName>
        <fullName evidence="2">Glucose dehydrogenase, putative</fullName>
    </submittedName>
</protein>
<dbReference type="AlphaFoldDB" id="A0A0S4J1A7"/>
<evidence type="ECO:0000259" key="1">
    <source>
        <dbReference type="Pfam" id="PF05199"/>
    </source>
</evidence>
<sequence length="222" mass="24163">MNAFLERRSGPLAQYGPVFYHYNSTSNVEIFTNPWGLGTASGSQGGDEVPWNNNHTFTLFALNFDPQVRALLSLSADGLVAYPLIYNNQVDMTHLAETLHVFVDELLVGATQKQWGCNVSFGPGVPPFQMLNTSSVTDMFNYVNSWGPYDGDVWWSHLGINHFGGTAPLSPPGAPGFHFGVRTDNILVAGVENLHVVDASLFPRPVWAHPMATVLAVAAKCA</sequence>
<dbReference type="Gene3D" id="3.50.50.60">
    <property type="entry name" value="FAD/NAD(P)-binding domain"/>
    <property type="match status" value="1"/>
</dbReference>
<name>A0A0S4J1A7_BODSA</name>
<evidence type="ECO:0000313" key="2">
    <source>
        <dbReference type="EMBL" id="CUG79282.1"/>
    </source>
</evidence>
<keyword evidence="3" id="KW-1185">Reference proteome</keyword>
<gene>
    <name evidence="2" type="ORF">BSAL_86040</name>
</gene>
<dbReference type="OrthoDB" id="269227at2759"/>
<dbReference type="VEuPathDB" id="TriTrypDB:BSAL_86040"/>
<dbReference type="InterPro" id="IPR036188">
    <property type="entry name" value="FAD/NAD-bd_sf"/>
</dbReference>
<dbReference type="SUPFAM" id="SSF51905">
    <property type="entry name" value="FAD/NAD(P)-binding domain"/>
    <property type="match status" value="1"/>
</dbReference>
<dbReference type="InterPro" id="IPR007867">
    <property type="entry name" value="GMC_OxRtase_C"/>
</dbReference>
<feature type="non-terminal residue" evidence="2">
    <location>
        <position position="222"/>
    </location>
</feature>
<dbReference type="GO" id="GO:0016614">
    <property type="term" value="F:oxidoreductase activity, acting on CH-OH group of donors"/>
    <property type="evidence" value="ECO:0007669"/>
    <property type="project" value="InterPro"/>
</dbReference>
<organism evidence="2 3">
    <name type="scientific">Bodo saltans</name>
    <name type="common">Flagellated protozoan</name>
    <dbReference type="NCBI Taxonomy" id="75058"/>
    <lineage>
        <taxon>Eukaryota</taxon>
        <taxon>Discoba</taxon>
        <taxon>Euglenozoa</taxon>
        <taxon>Kinetoplastea</taxon>
        <taxon>Metakinetoplastina</taxon>
        <taxon>Eubodonida</taxon>
        <taxon>Bodonidae</taxon>
        <taxon>Bodo</taxon>
    </lineage>
</organism>